<proteinExistence type="predicted"/>
<sequence length="130" mass="14673">MAYSNSYMFLGLGLFVILSSQVLADNVPPPPPPPPPPPTIIFMVNRMTTVDSYAGLMDEVTLLKAEADQMIVLANLIQKNVAKSIHHNRKFLNHLFDEEDKVSKSDEEDKVSLSDEEVKFLKVMRKIKFP</sequence>
<dbReference type="RefSeq" id="XP_027193523.1">
    <property type="nucleotide sequence ID" value="XM_027337722.1"/>
</dbReference>
<evidence type="ECO:0000313" key="2">
    <source>
        <dbReference type="Proteomes" id="UP000087171"/>
    </source>
</evidence>
<name>A0A3Q7XXM3_CICAR</name>
<feature type="signal peptide" evidence="1">
    <location>
        <begin position="1"/>
        <end position="24"/>
    </location>
</feature>
<keyword evidence="2" id="KW-1185">Reference proteome</keyword>
<evidence type="ECO:0000313" key="3">
    <source>
        <dbReference type="RefSeq" id="XP_027193523.1"/>
    </source>
</evidence>
<feature type="chain" id="PRO_5018672688" evidence="1">
    <location>
        <begin position="25"/>
        <end position="130"/>
    </location>
</feature>
<dbReference type="SUPFAM" id="SSF101447">
    <property type="entry name" value="Formin homology 2 domain (FH2 domain)"/>
    <property type="match status" value="1"/>
</dbReference>
<evidence type="ECO:0000256" key="1">
    <source>
        <dbReference type="SAM" id="SignalP"/>
    </source>
</evidence>
<dbReference type="OrthoDB" id="1440895at2759"/>
<dbReference type="AlphaFoldDB" id="A0A3Q7XXM3"/>
<accession>A0A3Q7XXM3</accession>
<organism evidence="2 3">
    <name type="scientific">Cicer arietinum</name>
    <name type="common">Chickpea</name>
    <name type="synonym">Garbanzo</name>
    <dbReference type="NCBI Taxonomy" id="3827"/>
    <lineage>
        <taxon>Eukaryota</taxon>
        <taxon>Viridiplantae</taxon>
        <taxon>Streptophyta</taxon>
        <taxon>Embryophyta</taxon>
        <taxon>Tracheophyta</taxon>
        <taxon>Spermatophyta</taxon>
        <taxon>Magnoliopsida</taxon>
        <taxon>eudicotyledons</taxon>
        <taxon>Gunneridae</taxon>
        <taxon>Pentapetalae</taxon>
        <taxon>rosids</taxon>
        <taxon>fabids</taxon>
        <taxon>Fabales</taxon>
        <taxon>Fabaceae</taxon>
        <taxon>Papilionoideae</taxon>
        <taxon>50 kb inversion clade</taxon>
        <taxon>NPAAA clade</taxon>
        <taxon>Hologalegina</taxon>
        <taxon>IRL clade</taxon>
        <taxon>Cicereae</taxon>
        <taxon>Cicer</taxon>
    </lineage>
</organism>
<gene>
    <name evidence="3" type="primary">LOC101510120</name>
</gene>
<keyword evidence="1" id="KW-0732">Signal</keyword>
<protein>
    <submittedName>
        <fullName evidence="3">Uncharacterized protein LOC101510120</fullName>
    </submittedName>
</protein>
<reference evidence="3" key="1">
    <citation type="submission" date="2025-08" db="UniProtKB">
        <authorList>
            <consortium name="RefSeq"/>
        </authorList>
    </citation>
    <scope>IDENTIFICATION</scope>
    <source>
        <tissue evidence="3">Etiolated seedlings</tissue>
    </source>
</reference>
<dbReference type="Proteomes" id="UP000087171">
    <property type="component" value="Unplaced"/>
</dbReference>